<name>A0AAE7EHF7_SERFO</name>
<dbReference type="EMBL" id="CP054160">
    <property type="protein sequence ID" value="QKJ58784.1"/>
    <property type="molecule type" value="Genomic_DNA"/>
</dbReference>
<accession>A0AAE7EHF7</accession>
<dbReference type="AlphaFoldDB" id="A0AAE7EHF7"/>
<evidence type="ECO:0000313" key="2">
    <source>
        <dbReference type="Proteomes" id="UP000503464"/>
    </source>
</evidence>
<dbReference type="Proteomes" id="UP000503464">
    <property type="component" value="Chromosome"/>
</dbReference>
<sequence>MSWLTGWKNAALLGLLVTAIILALNGATLSSRLDLAQETVSNQGKLLEQQTALIGVMQASDASNRALMAAQLQNEQQLRQQASANERKLRDAIKDDDCAKRDMPGAVVELLQPDTKSGTAAAGTAAP</sequence>
<dbReference type="RefSeq" id="WP_173409122.1">
    <property type="nucleotide sequence ID" value="NZ_CP054160.3"/>
</dbReference>
<protein>
    <submittedName>
        <fullName evidence="1">DUF2570 family protein</fullName>
    </submittedName>
</protein>
<reference evidence="2" key="1">
    <citation type="submission" date="2020-03" db="EMBL/GenBank/DDBJ databases">
        <title>Genome sequences of seven Enterobacteriaceae strains isolated from Canadian wastewater treatment facilities.</title>
        <authorList>
            <person name="Huang H."/>
            <person name="Chmara J.T."/>
            <person name="Duceppe M.-O."/>
        </authorList>
    </citation>
    <scope>NUCLEOTIDE SEQUENCE [LARGE SCALE GENOMIC DNA]</scope>
    <source>
        <strain evidence="2">Biosolid 3</strain>
    </source>
</reference>
<proteinExistence type="predicted"/>
<evidence type="ECO:0000313" key="1">
    <source>
        <dbReference type="EMBL" id="QKJ58784.1"/>
    </source>
</evidence>
<organism evidence="1 2">
    <name type="scientific">Serratia fonticola</name>
    <dbReference type="NCBI Taxonomy" id="47917"/>
    <lineage>
        <taxon>Bacteria</taxon>
        <taxon>Pseudomonadati</taxon>
        <taxon>Pseudomonadota</taxon>
        <taxon>Gammaproteobacteria</taxon>
        <taxon>Enterobacterales</taxon>
        <taxon>Yersiniaceae</taxon>
        <taxon>Serratia</taxon>
    </lineage>
</organism>
<gene>
    <name evidence="1" type="ORF">G9399_10925</name>
</gene>